<keyword evidence="3" id="KW-0436">Ligase</keyword>
<dbReference type="FunFam" id="3.30.1490.20:FF:000020">
    <property type="entry name" value="Protein lysine acetyltransferase"/>
    <property type="match status" value="1"/>
</dbReference>
<evidence type="ECO:0000313" key="9">
    <source>
        <dbReference type="EMBL" id="SHG93717.1"/>
    </source>
</evidence>
<dbReference type="InterPro" id="IPR036291">
    <property type="entry name" value="NAD(P)-bd_dom_sf"/>
</dbReference>
<feature type="domain" description="ATP-grasp" evidence="8">
    <location>
        <begin position="515"/>
        <end position="551"/>
    </location>
</feature>
<dbReference type="GO" id="GO:0016740">
    <property type="term" value="F:transferase activity"/>
    <property type="evidence" value="ECO:0007669"/>
    <property type="project" value="UniProtKB-KW"/>
</dbReference>
<dbReference type="RefSeq" id="WP_079991531.1">
    <property type="nucleotide sequence ID" value="NZ_FQWV01000003.1"/>
</dbReference>
<dbReference type="Pfam" id="PF13380">
    <property type="entry name" value="CoA_binding_2"/>
    <property type="match status" value="1"/>
</dbReference>
<dbReference type="InterPro" id="IPR016102">
    <property type="entry name" value="Succinyl-CoA_synth-like"/>
</dbReference>
<dbReference type="Gene3D" id="3.30.470.20">
    <property type="entry name" value="ATP-grasp fold, B domain"/>
    <property type="match status" value="1"/>
</dbReference>
<dbReference type="InterPro" id="IPR032875">
    <property type="entry name" value="Succ_CoA_lig_flav_dom"/>
</dbReference>
<dbReference type="GO" id="GO:0043758">
    <property type="term" value="F:acetate-CoA ligase (ADP-forming) activity"/>
    <property type="evidence" value="ECO:0007669"/>
    <property type="project" value="UniProtKB-EC"/>
</dbReference>
<evidence type="ECO:0000313" key="10">
    <source>
        <dbReference type="Proteomes" id="UP000184357"/>
    </source>
</evidence>
<dbReference type="EMBL" id="FQWV01000003">
    <property type="protein sequence ID" value="SHG93717.1"/>
    <property type="molecule type" value="Genomic_DNA"/>
</dbReference>
<organism evidence="9 10">
    <name type="scientific">Halobaculum gomorrense</name>
    <dbReference type="NCBI Taxonomy" id="43928"/>
    <lineage>
        <taxon>Archaea</taxon>
        <taxon>Methanobacteriati</taxon>
        <taxon>Methanobacteriota</taxon>
        <taxon>Stenosarchaea group</taxon>
        <taxon>Halobacteria</taxon>
        <taxon>Halobacteriales</taxon>
        <taxon>Haloferacaceae</taxon>
        <taxon>Halobaculum</taxon>
    </lineage>
</organism>
<dbReference type="InterPro" id="IPR051538">
    <property type="entry name" value="Acyl-CoA_Synth/Transferase"/>
</dbReference>
<dbReference type="Gene3D" id="3.40.50.261">
    <property type="entry name" value="Succinyl-CoA synthetase domains"/>
    <property type="match status" value="2"/>
</dbReference>
<dbReference type="AlphaFoldDB" id="A0A1M5NW47"/>
<dbReference type="SUPFAM" id="SSF51735">
    <property type="entry name" value="NAD(P)-binding Rossmann-fold domains"/>
    <property type="match status" value="1"/>
</dbReference>
<evidence type="ECO:0000256" key="2">
    <source>
        <dbReference type="ARBA" id="ARBA00012957"/>
    </source>
</evidence>
<dbReference type="SUPFAM" id="SSF56059">
    <property type="entry name" value="Glutathione synthetase ATP-binding domain-like"/>
    <property type="match status" value="1"/>
</dbReference>
<feature type="region of interest" description="Disordered" evidence="7">
    <location>
        <begin position="1"/>
        <end position="25"/>
    </location>
</feature>
<evidence type="ECO:0000256" key="3">
    <source>
        <dbReference type="ARBA" id="ARBA00022598"/>
    </source>
</evidence>
<proteinExistence type="predicted"/>
<gene>
    <name evidence="9" type="ORF">SAMN05443636_1366</name>
</gene>
<dbReference type="InterPro" id="IPR011761">
    <property type="entry name" value="ATP-grasp"/>
</dbReference>
<dbReference type="STRING" id="43928.SAMN05443636_1366"/>
<protein>
    <recommendedName>
        <fullName evidence="2">acetate--CoA ligase (ADP-forming)</fullName>
        <ecNumber evidence="2">6.2.1.13</ecNumber>
    </recommendedName>
</protein>
<evidence type="ECO:0000256" key="6">
    <source>
        <dbReference type="PROSITE-ProRule" id="PRU00409"/>
    </source>
</evidence>
<dbReference type="Proteomes" id="UP000184357">
    <property type="component" value="Unassembled WGS sequence"/>
</dbReference>
<dbReference type="OrthoDB" id="18103at2157"/>
<dbReference type="PROSITE" id="PS50975">
    <property type="entry name" value="ATP_GRASP"/>
    <property type="match status" value="1"/>
</dbReference>
<keyword evidence="10" id="KW-1185">Reference proteome</keyword>
<dbReference type="SUPFAM" id="SSF52210">
    <property type="entry name" value="Succinyl-CoA synthetase domains"/>
    <property type="match status" value="2"/>
</dbReference>
<keyword evidence="9" id="KW-0808">Transferase</keyword>
<evidence type="ECO:0000256" key="4">
    <source>
        <dbReference type="ARBA" id="ARBA00022741"/>
    </source>
</evidence>
<evidence type="ECO:0000256" key="1">
    <source>
        <dbReference type="ARBA" id="ARBA00001619"/>
    </source>
</evidence>
<dbReference type="Pfam" id="PF19045">
    <property type="entry name" value="Ligase_CoA_2"/>
    <property type="match status" value="1"/>
</dbReference>
<reference evidence="9 10" key="1">
    <citation type="submission" date="2016-11" db="EMBL/GenBank/DDBJ databases">
        <authorList>
            <person name="Jaros S."/>
            <person name="Januszkiewicz K."/>
            <person name="Wedrychowicz H."/>
        </authorList>
    </citation>
    <scope>NUCLEOTIDE SEQUENCE [LARGE SCALE GENOMIC DNA]</scope>
    <source>
        <strain evidence="9 10">DSM 9297</strain>
    </source>
</reference>
<dbReference type="InterPro" id="IPR043938">
    <property type="entry name" value="Ligase_CoA_dom"/>
</dbReference>
<keyword evidence="4 6" id="KW-0547">Nucleotide-binding</keyword>
<evidence type="ECO:0000256" key="7">
    <source>
        <dbReference type="SAM" id="MobiDB-lite"/>
    </source>
</evidence>
<dbReference type="EC" id="6.2.1.13" evidence="2"/>
<dbReference type="PANTHER" id="PTHR43334">
    <property type="entry name" value="ACETATE--COA LIGASE [ADP-FORMING]"/>
    <property type="match status" value="1"/>
</dbReference>
<evidence type="ECO:0000259" key="8">
    <source>
        <dbReference type="PROSITE" id="PS50975"/>
    </source>
</evidence>
<dbReference type="PANTHER" id="PTHR43334:SF1">
    <property type="entry name" value="3-HYDROXYPROPIONATE--COA LIGASE [ADP-FORMING]"/>
    <property type="match status" value="1"/>
</dbReference>
<dbReference type="SMART" id="SM00881">
    <property type="entry name" value="CoA_binding"/>
    <property type="match status" value="1"/>
</dbReference>
<accession>A0A1M5NW47</accession>
<feature type="compositionally biased region" description="Low complexity" evidence="7">
    <location>
        <begin position="11"/>
        <end position="25"/>
    </location>
</feature>
<dbReference type="Pfam" id="PF13549">
    <property type="entry name" value="ATP-grasp_5"/>
    <property type="match status" value="1"/>
</dbReference>
<dbReference type="InterPro" id="IPR013815">
    <property type="entry name" value="ATP_grasp_subdomain_1"/>
</dbReference>
<keyword evidence="5 6" id="KW-0067">ATP-binding</keyword>
<dbReference type="GO" id="GO:0046872">
    <property type="term" value="F:metal ion binding"/>
    <property type="evidence" value="ECO:0007669"/>
    <property type="project" value="InterPro"/>
</dbReference>
<dbReference type="Gene3D" id="3.30.1490.20">
    <property type="entry name" value="ATP-grasp fold, A domain"/>
    <property type="match status" value="1"/>
</dbReference>
<dbReference type="InterPro" id="IPR003781">
    <property type="entry name" value="CoA-bd"/>
</dbReference>
<comment type="catalytic activity">
    <reaction evidence="1">
        <text>acetate + ATP + CoA = acetyl-CoA + ADP + phosphate</text>
        <dbReference type="Rhea" id="RHEA:15081"/>
        <dbReference type="ChEBI" id="CHEBI:30089"/>
        <dbReference type="ChEBI" id="CHEBI:30616"/>
        <dbReference type="ChEBI" id="CHEBI:43474"/>
        <dbReference type="ChEBI" id="CHEBI:57287"/>
        <dbReference type="ChEBI" id="CHEBI:57288"/>
        <dbReference type="ChEBI" id="CHEBI:456216"/>
        <dbReference type="EC" id="6.2.1.13"/>
    </reaction>
</comment>
<dbReference type="Pfam" id="PF13607">
    <property type="entry name" value="Succ_CoA_lig"/>
    <property type="match status" value="1"/>
</dbReference>
<dbReference type="Gene3D" id="3.40.50.720">
    <property type="entry name" value="NAD(P)-binding Rossmann-like Domain"/>
    <property type="match status" value="1"/>
</dbReference>
<evidence type="ECO:0000256" key="5">
    <source>
        <dbReference type="ARBA" id="ARBA00022840"/>
    </source>
</evidence>
<sequence>MRDEAPGPGDGDPSGPDGAGATADAGSDAAALAGLFAPERVAVVGATDREGSVGRAVTENLLAEFDGTVVPVNPSREEVLGLSCVDSVAEADADMAVVAVPPGDVVDVVRECGDSEVRNVVVLTAGFGETGAEGANREQQLRSVADEYGLNLVGPNSLGVMSSPRGLNATFGPDAPPAGGVSFMSQSGAFVTAVVDWAKGEGIGFKDVVSLGNKAVLDETDFVRAWGDDPDTDVVVGYLESIDDGRAFVDVAREATDDTPVTVVKSGRTDAGAQAASSHTGAIAGSDRAYEAGLDAAGVLRAESVQELFDSARALAGGDVPDSDGVAVVTNAGGPGVMATDAVGDAERLRLASFGDETVDRLGEALPDEANVYNPVDVIGDASVDRFREALDITLEDPDVGSVVVITAPTATLDFGELGEMIADAADEHGVPMAACLMGGKRLADAADVLRERGVPSYFDPARAVGGLKSLAEYREVRGRSYPEPEPVDADRERVREILSSVTGRSDNRLGVEAMEIFDAYGVPTPEGAVVDDPVEAERVAEGIGEEVVMKIVSPDILHKSDIGGVKVGVPVAEVADAYEDLVSRARNYQPDATILGVQVQELIDLDDGVETIVGSHTDPQFGPLVMFGLGGVFVEIMEDTTFRLAPVGRDEAAEMTEEIDAAPLLRGARGREAVDIDAVVDAVRRVSQLVADFPSIVELDVNPLVATPDGVRAVDLRLTVDPEKLETQS</sequence>
<dbReference type="GO" id="GO:0005524">
    <property type="term" value="F:ATP binding"/>
    <property type="evidence" value="ECO:0007669"/>
    <property type="project" value="UniProtKB-UniRule"/>
</dbReference>
<name>A0A1M5NW47_9EURY</name>